<dbReference type="AlphaFoldDB" id="A0A251TUR9"/>
<proteinExistence type="predicted"/>
<accession>A0A251TUR9</accession>
<evidence type="ECO:0000313" key="2">
    <source>
        <dbReference type="EMBL" id="OTG14887.1"/>
    </source>
</evidence>
<name>A0A251TUR9_HELAN</name>
<dbReference type="Proteomes" id="UP000215914">
    <property type="component" value="Chromosome 9"/>
</dbReference>
<reference evidence="1" key="3">
    <citation type="submission" date="2020-06" db="EMBL/GenBank/DDBJ databases">
        <title>Helianthus annuus Genome sequencing and assembly Release 2.</title>
        <authorList>
            <person name="Gouzy J."/>
            <person name="Langlade N."/>
            <person name="Munos S."/>
        </authorList>
    </citation>
    <scope>NUCLEOTIDE SEQUENCE</scope>
    <source>
        <tissue evidence="1">Leaves</tissue>
    </source>
</reference>
<dbReference type="EMBL" id="MNCJ02000316">
    <property type="protein sequence ID" value="KAF5822037.1"/>
    <property type="molecule type" value="Genomic_DNA"/>
</dbReference>
<reference evidence="1 3" key="1">
    <citation type="journal article" date="2017" name="Nature">
        <title>The sunflower genome provides insights into oil metabolism, flowering and Asterid evolution.</title>
        <authorList>
            <person name="Badouin H."/>
            <person name="Gouzy J."/>
            <person name="Grassa C.J."/>
            <person name="Murat F."/>
            <person name="Staton S.E."/>
            <person name="Cottret L."/>
            <person name="Lelandais-Briere C."/>
            <person name="Owens G.L."/>
            <person name="Carrere S."/>
            <person name="Mayjonade B."/>
            <person name="Legrand L."/>
            <person name="Gill N."/>
            <person name="Kane N.C."/>
            <person name="Bowers J.E."/>
            <person name="Hubner S."/>
            <person name="Bellec A."/>
            <person name="Berard A."/>
            <person name="Berges H."/>
            <person name="Blanchet N."/>
            <person name="Boniface M.C."/>
            <person name="Brunel D."/>
            <person name="Catrice O."/>
            <person name="Chaidir N."/>
            <person name="Claudel C."/>
            <person name="Donnadieu C."/>
            <person name="Faraut T."/>
            <person name="Fievet G."/>
            <person name="Helmstetter N."/>
            <person name="King M."/>
            <person name="Knapp S.J."/>
            <person name="Lai Z."/>
            <person name="Le Paslier M.C."/>
            <person name="Lippi Y."/>
            <person name="Lorenzon L."/>
            <person name="Mandel J.R."/>
            <person name="Marage G."/>
            <person name="Marchand G."/>
            <person name="Marquand E."/>
            <person name="Bret-Mestries E."/>
            <person name="Morien E."/>
            <person name="Nambeesan S."/>
            <person name="Nguyen T."/>
            <person name="Pegot-Espagnet P."/>
            <person name="Pouilly N."/>
            <person name="Raftis F."/>
            <person name="Sallet E."/>
            <person name="Schiex T."/>
            <person name="Thomas J."/>
            <person name="Vandecasteele C."/>
            <person name="Vares D."/>
            <person name="Vear F."/>
            <person name="Vautrin S."/>
            <person name="Crespi M."/>
            <person name="Mangin B."/>
            <person name="Burke J.M."/>
            <person name="Salse J."/>
            <person name="Munos S."/>
            <person name="Vincourt P."/>
            <person name="Rieseberg L.H."/>
            <person name="Langlade N.B."/>
        </authorList>
    </citation>
    <scope>NUCLEOTIDE SEQUENCE [LARGE SCALE GENOMIC DNA]</scope>
    <source>
        <strain evidence="3">cv. SF193</strain>
        <tissue evidence="1">Leaves</tissue>
    </source>
</reference>
<evidence type="ECO:0000313" key="1">
    <source>
        <dbReference type="EMBL" id="KAF5822037.1"/>
    </source>
</evidence>
<gene>
    <name evidence="2" type="ORF">HannXRQ_Chr09g0254351</name>
    <name evidence="1" type="ORF">HanXRQr2_Chr01g0021861</name>
</gene>
<dbReference type="EMBL" id="CM007898">
    <property type="protein sequence ID" value="OTG14887.1"/>
    <property type="molecule type" value="Genomic_DNA"/>
</dbReference>
<dbReference type="Gramene" id="mRNA:HanXRQr2_Chr01g0021861">
    <property type="protein sequence ID" value="CDS:HanXRQr2_Chr01g0021861.1"/>
    <property type="gene ID" value="HanXRQr2_Chr01g0021861"/>
</dbReference>
<evidence type="ECO:0000313" key="3">
    <source>
        <dbReference type="Proteomes" id="UP000215914"/>
    </source>
</evidence>
<dbReference type="InParanoid" id="A0A251TUR9"/>
<sequence length="58" mass="6511">MVRLFELQPMLERGLSGPKWQKKCGSHCRSWHDQERCLPAVARLGEVSAGGGEMNKVD</sequence>
<reference evidence="2" key="2">
    <citation type="submission" date="2017-02" db="EMBL/GenBank/DDBJ databases">
        <title>Sunflower complete genome.</title>
        <authorList>
            <person name="Langlade N."/>
            <person name="Munos S."/>
        </authorList>
    </citation>
    <scope>NUCLEOTIDE SEQUENCE [LARGE SCALE GENOMIC DNA]</scope>
    <source>
        <tissue evidence="2">Leaves</tissue>
    </source>
</reference>
<protein>
    <submittedName>
        <fullName evidence="2">Uncharacterized protein</fullName>
    </submittedName>
</protein>
<organism evidence="2 3">
    <name type="scientific">Helianthus annuus</name>
    <name type="common">Common sunflower</name>
    <dbReference type="NCBI Taxonomy" id="4232"/>
    <lineage>
        <taxon>Eukaryota</taxon>
        <taxon>Viridiplantae</taxon>
        <taxon>Streptophyta</taxon>
        <taxon>Embryophyta</taxon>
        <taxon>Tracheophyta</taxon>
        <taxon>Spermatophyta</taxon>
        <taxon>Magnoliopsida</taxon>
        <taxon>eudicotyledons</taxon>
        <taxon>Gunneridae</taxon>
        <taxon>Pentapetalae</taxon>
        <taxon>asterids</taxon>
        <taxon>campanulids</taxon>
        <taxon>Asterales</taxon>
        <taxon>Asteraceae</taxon>
        <taxon>Asteroideae</taxon>
        <taxon>Heliantheae alliance</taxon>
        <taxon>Heliantheae</taxon>
        <taxon>Helianthus</taxon>
    </lineage>
</organism>
<keyword evidence="3" id="KW-1185">Reference proteome</keyword>